<name>A0AAN7FB74_QUERU</name>
<feature type="region of interest" description="Disordered" evidence="1">
    <location>
        <begin position="60"/>
        <end position="80"/>
    </location>
</feature>
<evidence type="ECO:0000256" key="1">
    <source>
        <dbReference type="SAM" id="MobiDB-lite"/>
    </source>
</evidence>
<evidence type="ECO:0000313" key="3">
    <source>
        <dbReference type="EMBL" id="KAK4589725.1"/>
    </source>
</evidence>
<feature type="signal peptide" evidence="2">
    <location>
        <begin position="1"/>
        <end position="23"/>
    </location>
</feature>
<comment type="caution">
    <text evidence="3">The sequence shown here is derived from an EMBL/GenBank/DDBJ whole genome shotgun (WGS) entry which is preliminary data.</text>
</comment>
<keyword evidence="2" id="KW-0732">Signal</keyword>
<evidence type="ECO:0000313" key="4">
    <source>
        <dbReference type="Proteomes" id="UP001324115"/>
    </source>
</evidence>
<gene>
    <name evidence="3" type="ORF">RGQ29_020339</name>
</gene>
<sequence length="80" mass="9167">MTKLMFWVCLILVFHTFAGRSEARTVSPFVKAWNPNKSLQPILVGAKAIFDKRLESKVTTKKQMYEPNRVSPGGPDPWHH</sequence>
<evidence type="ECO:0000256" key="2">
    <source>
        <dbReference type="SAM" id="SignalP"/>
    </source>
</evidence>
<organism evidence="3 4">
    <name type="scientific">Quercus rubra</name>
    <name type="common">Northern red oak</name>
    <name type="synonym">Quercus borealis</name>
    <dbReference type="NCBI Taxonomy" id="3512"/>
    <lineage>
        <taxon>Eukaryota</taxon>
        <taxon>Viridiplantae</taxon>
        <taxon>Streptophyta</taxon>
        <taxon>Embryophyta</taxon>
        <taxon>Tracheophyta</taxon>
        <taxon>Spermatophyta</taxon>
        <taxon>Magnoliopsida</taxon>
        <taxon>eudicotyledons</taxon>
        <taxon>Gunneridae</taxon>
        <taxon>Pentapetalae</taxon>
        <taxon>rosids</taxon>
        <taxon>fabids</taxon>
        <taxon>Fagales</taxon>
        <taxon>Fagaceae</taxon>
        <taxon>Quercus</taxon>
    </lineage>
</organism>
<reference evidence="3 4" key="1">
    <citation type="journal article" date="2023" name="G3 (Bethesda)">
        <title>A haplotype-resolved chromosome-scale genome for Quercus rubra L. provides insights into the genetics of adaptive traits for red oak species.</title>
        <authorList>
            <person name="Kapoor B."/>
            <person name="Jenkins J."/>
            <person name="Schmutz J."/>
            <person name="Zhebentyayeva T."/>
            <person name="Kuelheim C."/>
            <person name="Coggeshall M."/>
            <person name="Heim C."/>
            <person name="Lasky J.R."/>
            <person name="Leites L."/>
            <person name="Islam-Faridi N."/>
            <person name="Romero-Severson J."/>
            <person name="DeLeo V.L."/>
            <person name="Lucas S.M."/>
            <person name="Lazic D."/>
            <person name="Gailing O."/>
            <person name="Carlson J."/>
            <person name="Staton M."/>
        </authorList>
    </citation>
    <scope>NUCLEOTIDE SEQUENCE [LARGE SCALE GENOMIC DNA]</scope>
    <source>
        <strain evidence="3">Pseudo-F2</strain>
    </source>
</reference>
<dbReference type="Proteomes" id="UP001324115">
    <property type="component" value="Unassembled WGS sequence"/>
</dbReference>
<feature type="chain" id="PRO_5042836697" evidence="2">
    <location>
        <begin position="24"/>
        <end position="80"/>
    </location>
</feature>
<accession>A0AAN7FB74</accession>
<dbReference type="EMBL" id="JAXUIC010000005">
    <property type="protein sequence ID" value="KAK4589725.1"/>
    <property type="molecule type" value="Genomic_DNA"/>
</dbReference>
<protein>
    <submittedName>
        <fullName evidence="3">Uncharacterized protein</fullName>
    </submittedName>
</protein>
<keyword evidence="4" id="KW-1185">Reference proteome</keyword>
<dbReference type="AlphaFoldDB" id="A0AAN7FB74"/>
<proteinExistence type="predicted"/>